<dbReference type="AlphaFoldDB" id="A0A9N8WQB7"/>
<organism evidence="1 2">
    <name type="scientific">Ambispora leptoticha</name>
    <dbReference type="NCBI Taxonomy" id="144679"/>
    <lineage>
        <taxon>Eukaryota</taxon>
        <taxon>Fungi</taxon>
        <taxon>Fungi incertae sedis</taxon>
        <taxon>Mucoromycota</taxon>
        <taxon>Glomeromycotina</taxon>
        <taxon>Glomeromycetes</taxon>
        <taxon>Archaeosporales</taxon>
        <taxon>Ambisporaceae</taxon>
        <taxon>Ambispora</taxon>
    </lineage>
</organism>
<evidence type="ECO:0000313" key="2">
    <source>
        <dbReference type="Proteomes" id="UP000789508"/>
    </source>
</evidence>
<dbReference type="Proteomes" id="UP000789508">
    <property type="component" value="Unassembled WGS sequence"/>
</dbReference>
<dbReference type="EMBL" id="CAJVPS010000531">
    <property type="protein sequence ID" value="CAG8492940.1"/>
    <property type="molecule type" value="Genomic_DNA"/>
</dbReference>
<gene>
    <name evidence="1" type="ORF">ALEPTO_LOCUS3083</name>
</gene>
<evidence type="ECO:0000313" key="1">
    <source>
        <dbReference type="EMBL" id="CAG8492940.1"/>
    </source>
</evidence>
<name>A0A9N8WQB7_9GLOM</name>
<protein>
    <submittedName>
        <fullName evidence="1">13861_t:CDS:1</fullName>
    </submittedName>
</protein>
<reference evidence="1" key="1">
    <citation type="submission" date="2021-06" db="EMBL/GenBank/DDBJ databases">
        <authorList>
            <person name="Kallberg Y."/>
            <person name="Tangrot J."/>
            <person name="Rosling A."/>
        </authorList>
    </citation>
    <scope>NUCLEOTIDE SEQUENCE</scope>
    <source>
        <strain evidence="1">FL130A</strain>
    </source>
</reference>
<accession>A0A9N8WQB7</accession>
<comment type="caution">
    <text evidence="1">The sequence shown here is derived from an EMBL/GenBank/DDBJ whole genome shotgun (WGS) entry which is preliminary data.</text>
</comment>
<sequence length="101" mass="11903">MKRENIEEEKLIAIKNPYLRYQCDEQNEAFCNNILMIVNTFVNDTNYHYLVSFIGYKLPSDSGDPKGLKLYILWIAKFGYDASFVTNGKFFGKDEIESWKR</sequence>
<dbReference type="OrthoDB" id="2433538at2759"/>
<keyword evidence="2" id="KW-1185">Reference proteome</keyword>
<proteinExistence type="predicted"/>